<gene>
    <name evidence="3" type="ORF">SAMN06265784_1088</name>
</gene>
<dbReference type="GO" id="GO:0003677">
    <property type="term" value="F:DNA binding"/>
    <property type="evidence" value="ECO:0007669"/>
    <property type="project" value="UniProtKB-KW"/>
</dbReference>
<dbReference type="SUPFAM" id="SSF47413">
    <property type="entry name" value="lambda repressor-like DNA-binding domains"/>
    <property type="match status" value="1"/>
</dbReference>
<accession>A0A1X7LQC0</accession>
<name>A0A1X7LQC0_9BURK</name>
<dbReference type="InterPro" id="IPR010982">
    <property type="entry name" value="Lambda_DNA-bd_dom_sf"/>
</dbReference>
<dbReference type="Gene3D" id="2.60.120.10">
    <property type="entry name" value="Jelly Rolls"/>
    <property type="match status" value="1"/>
</dbReference>
<reference evidence="4" key="1">
    <citation type="submission" date="2017-04" db="EMBL/GenBank/DDBJ databases">
        <authorList>
            <person name="Varghese N."/>
            <person name="Submissions S."/>
        </authorList>
    </citation>
    <scope>NUCLEOTIDE SEQUENCE [LARGE SCALE GENOMIC DNA]</scope>
    <source>
        <strain evidence="4">LMG 29540</strain>
    </source>
</reference>
<protein>
    <submittedName>
        <fullName evidence="3">Transcriptional regulator, XRE family with cupin sensor</fullName>
    </submittedName>
</protein>
<evidence type="ECO:0000256" key="1">
    <source>
        <dbReference type="ARBA" id="ARBA00023125"/>
    </source>
</evidence>
<dbReference type="CDD" id="cd02209">
    <property type="entry name" value="cupin_XRE_C"/>
    <property type="match status" value="1"/>
</dbReference>
<dbReference type="Pfam" id="PF01381">
    <property type="entry name" value="HTH_3"/>
    <property type="match status" value="1"/>
</dbReference>
<dbReference type="InterPro" id="IPR013096">
    <property type="entry name" value="Cupin_2"/>
</dbReference>
<feature type="domain" description="HTH cro/C1-type" evidence="2">
    <location>
        <begin position="1"/>
        <end position="55"/>
    </location>
</feature>
<dbReference type="Pfam" id="PF07883">
    <property type="entry name" value="Cupin_2"/>
    <property type="match status" value="1"/>
</dbReference>
<evidence type="ECO:0000313" key="4">
    <source>
        <dbReference type="Proteomes" id="UP000193228"/>
    </source>
</evidence>
<dbReference type="AlphaFoldDB" id="A0A1X7LQC0"/>
<dbReference type="EMBL" id="FXAT01000008">
    <property type="protein sequence ID" value="SMG56035.1"/>
    <property type="molecule type" value="Genomic_DNA"/>
</dbReference>
<dbReference type="PROSITE" id="PS50943">
    <property type="entry name" value="HTH_CROC1"/>
    <property type="match status" value="1"/>
</dbReference>
<keyword evidence="1" id="KW-0238">DNA-binding</keyword>
<dbReference type="PANTHER" id="PTHR46797:SF1">
    <property type="entry name" value="METHYLPHOSPHONATE SYNTHASE"/>
    <property type="match status" value="1"/>
</dbReference>
<dbReference type="InterPro" id="IPR014710">
    <property type="entry name" value="RmlC-like_jellyroll"/>
</dbReference>
<dbReference type="STRING" id="1515439.SAMN06265784_1088"/>
<dbReference type="InterPro" id="IPR050807">
    <property type="entry name" value="TransReg_Diox_bact_type"/>
</dbReference>
<dbReference type="SUPFAM" id="SSF51182">
    <property type="entry name" value="RmlC-like cupins"/>
    <property type="match status" value="1"/>
</dbReference>
<dbReference type="Proteomes" id="UP000193228">
    <property type="component" value="Unassembled WGS sequence"/>
</dbReference>
<dbReference type="PANTHER" id="PTHR46797">
    <property type="entry name" value="HTH-TYPE TRANSCRIPTIONAL REGULATOR"/>
    <property type="match status" value="1"/>
</dbReference>
<dbReference type="SMART" id="SM00530">
    <property type="entry name" value="HTH_XRE"/>
    <property type="match status" value="1"/>
</dbReference>
<dbReference type="InterPro" id="IPR001387">
    <property type="entry name" value="Cro/C1-type_HTH"/>
</dbReference>
<dbReference type="GO" id="GO:0003700">
    <property type="term" value="F:DNA-binding transcription factor activity"/>
    <property type="evidence" value="ECO:0007669"/>
    <property type="project" value="TreeGrafter"/>
</dbReference>
<dbReference type="RefSeq" id="WP_167387554.1">
    <property type="nucleotide sequence ID" value="NZ_FXAT01000008.1"/>
</dbReference>
<keyword evidence="4" id="KW-1185">Reference proteome</keyword>
<dbReference type="InterPro" id="IPR011051">
    <property type="entry name" value="RmlC_Cupin_sf"/>
</dbReference>
<proteinExistence type="predicted"/>
<organism evidence="3 4">
    <name type="scientific">Paraburkholderia susongensis</name>
    <dbReference type="NCBI Taxonomy" id="1515439"/>
    <lineage>
        <taxon>Bacteria</taxon>
        <taxon>Pseudomonadati</taxon>
        <taxon>Pseudomonadota</taxon>
        <taxon>Betaproteobacteria</taxon>
        <taxon>Burkholderiales</taxon>
        <taxon>Burkholderiaceae</taxon>
        <taxon>Paraburkholderia</taxon>
    </lineage>
</organism>
<sequence length="168" mass="18515">MRALRTRQGLTLDELAAQSGMSKGHLSRFERGEKTVSLAGLMRVAQALNTSTATLLGEQVDKNVVHVVRARDRHYRREGDYEYAPLNRADSRDGPKAFLLTVSADANVQEAAFHSGDELFFVLSGAIEVELADQSIVLREGDFAQFPGMVEHRIRSIGSEAQLLIFVG</sequence>
<dbReference type="GO" id="GO:0005829">
    <property type="term" value="C:cytosol"/>
    <property type="evidence" value="ECO:0007669"/>
    <property type="project" value="TreeGrafter"/>
</dbReference>
<evidence type="ECO:0000313" key="3">
    <source>
        <dbReference type="EMBL" id="SMG56035.1"/>
    </source>
</evidence>
<evidence type="ECO:0000259" key="2">
    <source>
        <dbReference type="PROSITE" id="PS50943"/>
    </source>
</evidence>
<dbReference type="CDD" id="cd00093">
    <property type="entry name" value="HTH_XRE"/>
    <property type="match status" value="1"/>
</dbReference>
<dbReference type="Gene3D" id="1.10.260.40">
    <property type="entry name" value="lambda repressor-like DNA-binding domains"/>
    <property type="match status" value="1"/>
</dbReference>